<dbReference type="Gene3D" id="3.30.750.200">
    <property type="match status" value="1"/>
</dbReference>
<dbReference type="SUPFAM" id="SSF102114">
    <property type="entry name" value="Radical SAM enzymes"/>
    <property type="match status" value="1"/>
</dbReference>
<accession>A0A382M3C1</accession>
<organism evidence="1">
    <name type="scientific">marine metagenome</name>
    <dbReference type="NCBI Taxonomy" id="408172"/>
    <lineage>
        <taxon>unclassified sequences</taxon>
        <taxon>metagenomes</taxon>
        <taxon>ecological metagenomes</taxon>
    </lineage>
</organism>
<dbReference type="InterPro" id="IPR058240">
    <property type="entry name" value="rSAM_sf"/>
</dbReference>
<evidence type="ECO:0000313" key="1">
    <source>
        <dbReference type="EMBL" id="SVC43514.1"/>
    </source>
</evidence>
<dbReference type="EMBL" id="UINC01091050">
    <property type="protein sequence ID" value="SVC43514.1"/>
    <property type="molecule type" value="Genomic_DNA"/>
</dbReference>
<evidence type="ECO:0008006" key="2">
    <source>
        <dbReference type="Google" id="ProtNLM"/>
    </source>
</evidence>
<sequence>INRKNVNEEKMESVIGWAKEKNISTTTELIFGLPYETRDSFTTLLDRSVKRGFDKILCHNLFIMDGIELNRRKQREQFSLETKYRLLGSNYEEVDGSFVMEHEEVVVKSDSFDYDDYLYIRNINFLFYAIFVQDFQRWFFKYLVQMEVVLSDFVLQFFSPPNEISWPAAYLRFLQDFRSDVENEQYESREELYRDTHKTYLENGNQVGRPSRINVYFGSRLIYLEKNWIKEVLMKHVEYLNSQKGYSIDCGHADFLIRMGEVERVDLRGDISDRTLSCEYDILAWIREGFRTNLGARLEKYRTVSLSATKDQKILIGEFCSKFFDSPDSEFYYAAVDMIYP</sequence>
<proteinExistence type="predicted"/>
<reference evidence="1" key="1">
    <citation type="submission" date="2018-05" db="EMBL/GenBank/DDBJ databases">
        <authorList>
            <person name="Lanie J.A."/>
            <person name="Ng W.-L."/>
            <person name="Kazmierczak K.M."/>
            <person name="Andrzejewski T.M."/>
            <person name="Davidsen T.M."/>
            <person name="Wayne K.J."/>
            <person name="Tettelin H."/>
            <person name="Glass J.I."/>
            <person name="Rusch D."/>
            <person name="Podicherti R."/>
            <person name="Tsui H.-C.T."/>
            <person name="Winkler M.E."/>
        </authorList>
    </citation>
    <scope>NUCLEOTIDE SEQUENCE</scope>
</reference>
<gene>
    <name evidence="1" type="ORF">METZ01_LOCUS296368</name>
</gene>
<dbReference type="AlphaFoldDB" id="A0A382M3C1"/>
<name>A0A382M3C1_9ZZZZ</name>
<feature type="non-terminal residue" evidence="1">
    <location>
        <position position="1"/>
    </location>
</feature>
<protein>
    <recommendedName>
        <fullName evidence="2">Radical SAM core domain-containing protein</fullName>
    </recommendedName>
</protein>